<keyword evidence="3" id="KW-1185">Reference proteome</keyword>
<evidence type="ECO:0000313" key="3">
    <source>
        <dbReference type="Proteomes" id="UP000484842"/>
    </source>
</evidence>
<evidence type="ECO:0000256" key="1">
    <source>
        <dbReference type="SAM" id="MobiDB-lite"/>
    </source>
</evidence>
<dbReference type="RefSeq" id="WP_152872257.1">
    <property type="nucleotide sequence ID" value="NZ_WBSL01000012.1"/>
</dbReference>
<dbReference type="AlphaFoldDB" id="A0A7X1TSY0"/>
<name>A0A7X1TSY0_9DEIO</name>
<protein>
    <submittedName>
        <fullName evidence="2">Uncharacterized protein</fullName>
    </submittedName>
</protein>
<reference evidence="2 3" key="1">
    <citation type="submission" date="2019-10" db="EMBL/GenBank/DDBJ databases">
        <title>Deinococcus sp. isolated from soil.</title>
        <authorList>
            <person name="Li Y."/>
            <person name="Wang J."/>
        </authorList>
    </citation>
    <scope>NUCLEOTIDE SEQUENCE [LARGE SCALE GENOMIC DNA]</scope>
    <source>
        <strain evidence="2 3">SDU3-2</strain>
    </source>
</reference>
<comment type="caution">
    <text evidence="2">The sequence shown here is derived from an EMBL/GenBank/DDBJ whole genome shotgun (WGS) entry which is preliminary data.</text>
</comment>
<dbReference type="EMBL" id="WBSL01000012">
    <property type="protein sequence ID" value="MPY67944.1"/>
    <property type="molecule type" value="Genomic_DNA"/>
</dbReference>
<organism evidence="2 3">
    <name type="scientific">Deinococcus terrestris</name>
    <dbReference type="NCBI Taxonomy" id="2651870"/>
    <lineage>
        <taxon>Bacteria</taxon>
        <taxon>Thermotogati</taxon>
        <taxon>Deinococcota</taxon>
        <taxon>Deinococci</taxon>
        <taxon>Deinococcales</taxon>
        <taxon>Deinococcaceae</taxon>
        <taxon>Deinococcus</taxon>
    </lineage>
</organism>
<feature type="region of interest" description="Disordered" evidence="1">
    <location>
        <begin position="59"/>
        <end position="91"/>
    </location>
</feature>
<accession>A0A7X1TSY0</accession>
<evidence type="ECO:0000313" key="2">
    <source>
        <dbReference type="EMBL" id="MPY67944.1"/>
    </source>
</evidence>
<sequence length="91" mass="10377">MICVFLDLTEEGECWVGVFVMGQPAWNTESKFITLASSFTELLDQLRLDDDTVEMLHEDLGNRDEEEDQRMESIWIQADSAGEPPDRIPGL</sequence>
<dbReference type="Proteomes" id="UP000484842">
    <property type="component" value="Unassembled WGS sequence"/>
</dbReference>
<proteinExistence type="predicted"/>
<gene>
    <name evidence="2" type="ORF">F8S09_14880</name>
</gene>